<evidence type="ECO:0000313" key="3">
    <source>
        <dbReference type="Proteomes" id="UP000291117"/>
    </source>
</evidence>
<comment type="caution">
    <text evidence="2">The sequence shown here is derived from an EMBL/GenBank/DDBJ whole genome shotgun (WGS) entry which is preliminary data.</text>
</comment>
<dbReference type="InterPro" id="IPR029068">
    <property type="entry name" value="Glyas_Bleomycin-R_OHBP_Dase"/>
</dbReference>
<dbReference type="InterPro" id="IPR037523">
    <property type="entry name" value="VOC_core"/>
</dbReference>
<dbReference type="PROSITE" id="PS51819">
    <property type="entry name" value="VOC"/>
    <property type="match status" value="1"/>
</dbReference>
<evidence type="ECO:0000313" key="2">
    <source>
        <dbReference type="EMBL" id="TCC85839.1"/>
    </source>
</evidence>
<feature type="domain" description="VOC" evidence="1">
    <location>
        <begin position="1"/>
        <end position="115"/>
    </location>
</feature>
<dbReference type="Proteomes" id="UP000291117">
    <property type="component" value="Unassembled WGS sequence"/>
</dbReference>
<proteinExistence type="predicted"/>
<dbReference type="EMBL" id="SJSM01000030">
    <property type="protein sequence ID" value="TCC85839.1"/>
    <property type="molecule type" value="Genomic_DNA"/>
</dbReference>
<dbReference type="SUPFAM" id="SSF54593">
    <property type="entry name" value="Glyoxalase/Bleomycin resistance protein/Dihydroxybiphenyl dioxygenase"/>
    <property type="match status" value="1"/>
</dbReference>
<organism evidence="2 3">
    <name type="scientific">Pedobacter hiemivivus</name>
    <dbReference type="NCBI Taxonomy" id="2530454"/>
    <lineage>
        <taxon>Bacteria</taxon>
        <taxon>Pseudomonadati</taxon>
        <taxon>Bacteroidota</taxon>
        <taxon>Sphingobacteriia</taxon>
        <taxon>Sphingobacteriales</taxon>
        <taxon>Sphingobacteriaceae</taxon>
        <taxon>Pedobacter</taxon>
    </lineage>
</organism>
<dbReference type="Gene3D" id="3.10.180.10">
    <property type="entry name" value="2,3-Dihydroxybiphenyl 1,2-Dioxygenase, domain 1"/>
    <property type="match status" value="1"/>
</dbReference>
<evidence type="ECO:0000259" key="1">
    <source>
        <dbReference type="PROSITE" id="PS51819"/>
    </source>
</evidence>
<gene>
    <name evidence="2" type="ORF">EZ444_24605</name>
</gene>
<accession>A0A4R0MH52</accession>
<sequence>MSTGELGKVKEFYRSTLGLDVRDGQMGTLELHITDSIPVLIYLKSNHEPATFTVLNFPVESVDATVNDLMGKRVQFEQYSYEYLKTDEKGIFRGEGPVIACFKDPGGNILSVMEKA</sequence>
<keyword evidence="3" id="KW-1185">Reference proteome</keyword>
<name>A0A4R0MH52_9SPHI</name>
<reference evidence="2 3" key="1">
    <citation type="submission" date="2019-02" db="EMBL/GenBank/DDBJ databases">
        <title>Pedobacter sp. RP-3-8 sp. nov., isolated from Arctic soil.</title>
        <authorList>
            <person name="Dahal R.H."/>
        </authorList>
    </citation>
    <scope>NUCLEOTIDE SEQUENCE [LARGE SCALE GENOMIC DNA]</scope>
    <source>
        <strain evidence="2 3">RP-3-8</strain>
    </source>
</reference>
<dbReference type="AlphaFoldDB" id="A0A4R0MH52"/>
<protein>
    <submittedName>
        <fullName evidence="2">VOC family protein</fullName>
    </submittedName>
</protein>
<dbReference type="OrthoDB" id="9804907at2"/>